<name>A0ACA9N9Z4_9GLOM</name>
<protein>
    <submittedName>
        <fullName evidence="1">7059_t:CDS:1</fullName>
    </submittedName>
</protein>
<dbReference type="Proteomes" id="UP000789702">
    <property type="component" value="Unassembled WGS sequence"/>
</dbReference>
<comment type="caution">
    <text evidence="1">The sequence shown here is derived from an EMBL/GenBank/DDBJ whole genome shotgun (WGS) entry which is preliminary data.</text>
</comment>
<keyword evidence="2" id="KW-1185">Reference proteome</keyword>
<feature type="non-terminal residue" evidence="1">
    <location>
        <position position="1"/>
    </location>
</feature>
<evidence type="ECO:0000313" key="2">
    <source>
        <dbReference type="Proteomes" id="UP000789702"/>
    </source>
</evidence>
<dbReference type="EMBL" id="CAJVPU010014209">
    <property type="protein sequence ID" value="CAG8638331.1"/>
    <property type="molecule type" value="Genomic_DNA"/>
</dbReference>
<gene>
    <name evidence="1" type="ORF">DHETER_LOCUS8720</name>
</gene>
<reference evidence="1" key="1">
    <citation type="submission" date="2021-06" db="EMBL/GenBank/DDBJ databases">
        <authorList>
            <person name="Kallberg Y."/>
            <person name="Tangrot J."/>
            <person name="Rosling A."/>
        </authorList>
    </citation>
    <scope>NUCLEOTIDE SEQUENCE</scope>
    <source>
        <strain evidence="1">IL203A</strain>
    </source>
</reference>
<organism evidence="1 2">
    <name type="scientific">Dentiscutata heterogama</name>
    <dbReference type="NCBI Taxonomy" id="1316150"/>
    <lineage>
        <taxon>Eukaryota</taxon>
        <taxon>Fungi</taxon>
        <taxon>Fungi incertae sedis</taxon>
        <taxon>Mucoromycota</taxon>
        <taxon>Glomeromycotina</taxon>
        <taxon>Glomeromycetes</taxon>
        <taxon>Diversisporales</taxon>
        <taxon>Gigasporaceae</taxon>
        <taxon>Dentiscutata</taxon>
    </lineage>
</organism>
<evidence type="ECO:0000313" key="1">
    <source>
        <dbReference type="EMBL" id="CAG8638331.1"/>
    </source>
</evidence>
<accession>A0ACA9N9Z4</accession>
<proteinExistence type="predicted"/>
<sequence length="227" mass="26675">SNSSYRKWKYLKKEWSPSDRILSAFRLSQRLASQICLKLYCTKYTKIPILLIYRPKDECKQNCLVLIPSLSEKRELVKNDIIHLLLNTLPDKFLQGMLGKEKAIYWELGYAMIIYTSQEIILKALQCVWVIDENLVWNNLIYLVVGRVEYLSQLIQIEGPSLPPEIEDAKNKKAIKHSLRLFISEKLVGYMDQDKKKGHEFNLSVDYILVLKDLQKNKYELCLNEML</sequence>